<dbReference type="AlphaFoldDB" id="A0A550BRI1"/>
<sequence>FLGWWERLEAAGLRPFWTEPNLVYQNYNKQASSDLAEYSFLNIRGDNVFIRDP</sequence>
<protein>
    <submittedName>
        <fullName evidence="1">Uncharacterized protein</fullName>
    </submittedName>
</protein>
<name>A0A550BRI1_9AGAR</name>
<dbReference type="STRING" id="97359.A0A550BRI1"/>
<evidence type="ECO:0000313" key="2">
    <source>
        <dbReference type="Proteomes" id="UP000320762"/>
    </source>
</evidence>
<keyword evidence="2" id="KW-1185">Reference proteome</keyword>
<reference evidence="1 2" key="1">
    <citation type="journal article" date="2019" name="New Phytol.">
        <title>Comparative genomics reveals unique wood-decay strategies and fruiting body development in the Schizophyllaceae.</title>
        <authorList>
            <person name="Almasi E."/>
            <person name="Sahu N."/>
            <person name="Krizsan K."/>
            <person name="Balint B."/>
            <person name="Kovacs G.M."/>
            <person name="Kiss B."/>
            <person name="Cseklye J."/>
            <person name="Drula E."/>
            <person name="Henrissat B."/>
            <person name="Nagy I."/>
            <person name="Chovatia M."/>
            <person name="Adam C."/>
            <person name="LaButti K."/>
            <person name="Lipzen A."/>
            <person name="Riley R."/>
            <person name="Grigoriev I.V."/>
            <person name="Nagy L.G."/>
        </authorList>
    </citation>
    <scope>NUCLEOTIDE SEQUENCE [LARGE SCALE GENOMIC DNA]</scope>
    <source>
        <strain evidence="1 2">NL-1724</strain>
    </source>
</reference>
<feature type="non-terminal residue" evidence="1">
    <location>
        <position position="53"/>
    </location>
</feature>
<gene>
    <name evidence="1" type="ORF">BD626DRAFT_357997</name>
</gene>
<accession>A0A550BRI1</accession>
<organism evidence="1 2">
    <name type="scientific">Schizophyllum amplum</name>
    <dbReference type="NCBI Taxonomy" id="97359"/>
    <lineage>
        <taxon>Eukaryota</taxon>
        <taxon>Fungi</taxon>
        <taxon>Dikarya</taxon>
        <taxon>Basidiomycota</taxon>
        <taxon>Agaricomycotina</taxon>
        <taxon>Agaricomycetes</taxon>
        <taxon>Agaricomycetidae</taxon>
        <taxon>Agaricales</taxon>
        <taxon>Schizophyllaceae</taxon>
        <taxon>Schizophyllum</taxon>
    </lineage>
</organism>
<dbReference type="EMBL" id="VDMD01000294">
    <property type="protein sequence ID" value="TRM55157.1"/>
    <property type="molecule type" value="Genomic_DNA"/>
</dbReference>
<dbReference type="OrthoDB" id="10006218at2759"/>
<dbReference type="Proteomes" id="UP000320762">
    <property type="component" value="Unassembled WGS sequence"/>
</dbReference>
<evidence type="ECO:0000313" key="1">
    <source>
        <dbReference type="EMBL" id="TRM55157.1"/>
    </source>
</evidence>
<comment type="caution">
    <text evidence="1">The sequence shown here is derived from an EMBL/GenBank/DDBJ whole genome shotgun (WGS) entry which is preliminary data.</text>
</comment>
<feature type="non-terminal residue" evidence="1">
    <location>
        <position position="1"/>
    </location>
</feature>
<proteinExistence type="predicted"/>